<name>A0A0F8X6T5_9ZZZZ</name>
<comment type="caution">
    <text evidence="1">The sequence shown here is derived from an EMBL/GenBank/DDBJ whole genome shotgun (WGS) entry which is preliminary data.</text>
</comment>
<organism evidence="1">
    <name type="scientific">marine sediment metagenome</name>
    <dbReference type="NCBI Taxonomy" id="412755"/>
    <lineage>
        <taxon>unclassified sequences</taxon>
        <taxon>metagenomes</taxon>
        <taxon>ecological metagenomes</taxon>
    </lineage>
</organism>
<dbReference type="EMBL" id="LAZR01064876">
    <property type="protein sequence ID" value="KKK56670.1"/>
    <property type="molecule type" value="Genomic_DNA"/>
</dbReference>
<proteinExistence type="predicted"/>
<dbReference type="AlphaFoldDB" id="A0A0F8X6T5"/>
<evidence type="ECO:0000313" key="1">
    <source>
        <dbReference type="EMBL" id="KKK56670.1"/>
    </source>
</evidence>
<protein>
    <submittedName>
        <fullName evidence="1">Uncharacterized protein</fullName>
    </submittedName>
</protein>
<reference evidence="1" key="1">
    <citation type="journal article" date="2015" name="Nature">
        <title>Complex archaea that bridge the gap between prokaryotes and eukaryotes.</title>
        <authorList>
            <person name="Spang A."/>
            <person name="Saw J.H."/>
            <person name="Jorgensen S.L."/>
            <person name="Zaremba-Niedzwiedzka K."/>
            <person name="Martijn J."/>
            <person name="Lind A.E."/>
            <person name="van Eijk R."/>
            <person name="Schleper C."/>
            <person name="Guy L."/>
            <person name="Ettema T.J."/>
        </authorList>
    </citation>
    <scope>NUCLEOTIDE SEQUENCE</scope>
</reference>
<sequence length="109" mass="11845">MLIRLSVCALALTCALAVLALVSTSSKGLEGILYEDLTCEEMVFSWRFNIEVLDDILVSYDNCLDFVDPELSGHDHGALGCSFIQEHGVFVQGIVNDVAAVFNITCADE</sequence>
<gene>
    <name evidence="1" type="ORF">LCGC14_3062190</name>
</gene>
<accession>A0A0F8X6T5</accession>